<dbReference type="AlphaFoldDB" id="A0A4C1UYT4"/>
<accession>A0A4C1UYT4</accession>
<sequence>MRSGEEAAAAAAEEKAAGSRTGEDATLRRRCCISRHFTLHHRCVNASYPFLTVATQLTRQIAAASLPLGSRSTNIVRPWPAGAGRGAPAHSVPVNKGTNSGTRETNAVVVCACVIRFIERSNG</sequence>
<dbReference type="Proteomes" id="UP000299102">
    <property type="component" value="Unassembled WGS sequence"/>
</dbReference>
<dbReference type="EMBL" id="BGZK01000242">
    <property type="protein sequence ID" value="GBP31186.1"/>
    <property type="molecule type" value="Genomic_DNA"/>
</dbReference>
<feature type="compositionally biased region" description="Low complexity" evidence="1">
    <location>
        <begin position="1"/>
        <end position="11"/>
    </location>
</feature>
<protein>
    <submittedName>
        <fullName evidence="2">Uncharacterized protein</fullName>
    </submittedName>
</protein>
<organism evidence="2 3">
    <name type="scientific">Eumeta variegata</name>
    <name type="common">Bagworm moth</name>
    <name type="synonym">Eumeta japonica</name>
    <dbReference type="NCBI Taxonomy" id="151549"/>
    <lineage>
        <taxon>Eukaryota</taxon>
        <taxon>Metazoa</taxon>
        <taxon>Ecdysozoa</taxon>
        <taxon>Arthropoda</taxon>
        <taxon>Hexapoda</taxon>
        <taxon>Insecta</taxon>
        <taxon>Pterygota</taxon>
        <taxon>Neoptera</taxon>
        <taxon>Endopterygota</taxon>
        <taxon>Lepidoptera</taxon>
        <taxon>Glossata</taxon>
        <taxon>Ditrysia</taxon>
        <taxon>Tineoidea</taxon>
        <taxon>Psychidae</taxon>
        <taxon>Oiketicinae</taxon>
        <taxon>Eumeta</taxon>
    </lineage>
</organism>
<comment type="caution">
    <text evidence="2">The sequence shown here is derived from an EMBL/GenBank/DDBJ whole genome shotgun (WGS) entry which is preliminary data.</text>
</comment>
<name>A0A4C1UYT4_EUMVA</name>
<evidence type="ECO:0000256" key="1">
    <source>
        <dbReference type="SAM" id="MobiDB-lite"/>
    </source>
</evidence>
<keyword evidence="3" id="KW-1185">Reference proteome</keyword>
<feature type="region of interest" description="Disordered" evidence="1">
    <location>
        <begin position="1"/>
        <end position="25"/>
    </location>
</feature>
<reference evidence="2 3" key="1">
    <citation type="journal article" date="2019" name="Commun. Biol.">
        <title>The bagworm genome reveals a unique fibroin gene that provides high tensile strength.</title>
        <authorList>
            <person name="Kono N."/>
            <person name="Nakamura H."/>
            <person name="Ohtoshi R."/>
            <person name="Tomita M."/>
            <person name="Numata K."/>
            <person name="Arakawa K."/>
        </authorList>
    </citation>
    <scope>NUCLEOTIDE SEQUENCE [LARGE SCALE GENOMIC DNA]</scope>
</reference>
<evidence type="ECO:0000313" key="3">
    <source>
        <dbReference type="Proteomes" id="UP000299102"/>
    </source>
</evidence>
<evidence type="ECO:0000313" key="2">
    <source>
        <dbReference type="EMBL" id="GBP31186.1"/>
    </source>
</evidence>
<gene>
    <name evidence="2" type="ORF">EVAR_21624_1</name>
</gene>
<proteinExistence type="predicted"/>
<feature type="compositionally biased region" description="Basic and acidic residues" evidence="1">
    <location>
        <begin position="12"/>
        <end position="25"/>
    </location>
</feature>